<dbReference type="Pfam" id="PF00038">
    <property type="entry name" value="Filament"/>
    <property type="match status" value="1"/>
</dbReference>
<dbReference type="GeneID" id="117357371"/>
<dbReference type="InterPro" id="IPR018039">
    <property type="entry name" value="IF_conserved"/>
</dbReference>
<keyword evidence="1 3" id="KW-0403">Intermediate filament</keyword>
<feature type="compositionally biased region" description="Low complexity" evidence="5">
    <location>
        <begin position="40"/>
        <end position="51"/>
    </location>
</feature>
<accession>A0A6P8QCW2</accession>
<feature type="compositionally biased region" description="Basic residues" evidence="5">
    <location>
        <begin position="63"/>
        <end position="72"/>
    </location>
</feature>
<dbReference type="SMART" id="SM01391">
    <property type="entry name" value="Filament"/>
    <property type="match status" value="1"/>
</dbReference>
<dbReference type="GO" id="GO:0005615">
    <property type="term" value="C:extracellular space"/>
    <property type="evidence" value="ECO:0007669"/>
    <property type="project" value="TreeGrafter"/>
</dbReference>
<evidence type="ECO:0000256" key="2">
    <source>
        <dbReference type="ARBA" id="ARBA00023054"/>
    </source>
</evidence>
<feature type="coiled-coil region" evidence="4">
    <location>
        <begin position="336"/>
        <end position="363"/>
    </location>
</feature>
<dbReference type="OrthoDB" id="2441647at2759"/>
<evidence type="ECO:0000313" key="7">
    <source>
        <dbReference type="Proteomes" id="UP000515159"/>
    </source>
</evidence>
<evidence type="ECO:0000313" key="8">
    <source>
        <dbReference type="RefSeq" id="XP_033793730.1"/>
    </source>
</evidence>
<dbReference type="AlphaFoldDB" id="A0A6P8QCW2"/>
<dbReference type="FunFam" id="1.20.5.1160:FF:000001">
    <property type="entry name" value="Keratin type II"/>
    <property type="match status" value="1"/>
</dbReference>
<feature type="region of interest" description="Disordered" evidence="5">
    <location>
        <begin position="22"/>
        <end position="81"/>
    </location>
</feature>
<dbReference type="InterPro" id="IPR003054">
    <property type="entry name" value="Keratin_II"/>
</dbReference>
<comment type="similarity">
    <text evidence="3">Belongs to the intermediate filament family.</text>
</comment>
<sequence>MASYSESKTSTERRNFSDFITSTPEICNGHTAGVNGETDSSTYSHSSSITHVIEHETQLTSSVKKRSSRKHVTIQEKGTEETESLNDKFNSFIEKIQYLEQQKQMLEERWAHLQEQKISQSNQVDMEPFYQMYISKLLTKVTTINKETNGILSNMMGTMDSVHDFKDKYEDEFNTRIDLEYSFVQLKKDLDSVSLDKTHLEIQVDEVKSTIQLMKSIYEEEMKDLKSNINDISVVVAMDSRCTVDFESIVKDVKKRYEAITAKSREEAEALCKAKLNERAARAGKCGNDLIKSRSDITDRNMNIQKLRSEILAIQDQSIHLDNAIKKAKEDGDSATKDAEVKLAELDSALQKARQEMACQIRKHQELMAIKLSLDMEIVTYRKLLEGEESRMQVPLPTAAIISVQTGPSRSLQKGHASEWAGRPNPQPERKTRPKSLLITAVEHHTQVHSK</sequence>
<feature type="region of interest" description="Disordered" evidence="5">
    <location>
        <begin position="406"/>
        <end position="435"/>
    </location>
</feature>
<evidence type="ECO:0000256" key="5">
    <source>
        <dbReference type="SAM" id="MobiDB-lite"/>
    </source>
</evidence>
<dbReference type="RefSeq" id="XP_033793730.1">
    <property type="nucleotide sequence ID" value="XM_033937839.1"/>
</dbReference>
<feature type="coiled-coil region" evidence="4">
    <location>
        <begin position="89"/>
        <end position="116"/>
    </location>
</feature>
<proteinExistence type="inferred from homology"/>
<keyword evidence="7" id="KW-1185">Reference proteome</keyword>
<keyword evidence="2 4" id="KW-0175">Coiled coil</keyword>
<dbReference type="InParanoid" id="A0A6P8QCW2"/>
<reference evidence="8" key="1">
    <citation type="submission" date="2025-08" db="UniProtKB">
        <authorList>
            <consortium name="RefSeq"/>
        </authorList>
    </citation>
    <scope>IDENTIFICATION</scope>
</reference>
<dbReference type="PANTHER" id="PTHR45616:SF1">
    <property type="entry name" value="KERATIN, TYPE II CYTOSKELETAL 80"/>
    <property type="match status" value="1"/>
</dbReference>
<evidence type="ECO:0000256" key="1">
    <source>
        <dbReference type="ARBA" id="ARBA00022754"/>
    </source>
</evidence>
<dbReference type="GO" id="GO:0031424">
    <property type="term" value="P:keratinization"/>
    <property type="evidence" value="ECO:0007669"/>
    <property type="project" value="TreeGrafter"/>
</dbReference>
<dbReference type="PRINTS" id="PR01276">
    <property type="entry name" value="TYPE2KERATIN"/>
</dbReference>
<dbReference type="GO" id="GO:0045109">
    <property type="term" value="P:intermediate filament organization"/>
    <property type="evidence" value="ECO:0007669"/>
    <property type="project" value="TreeGrafter"/>
</dbReference>
<dbReference type="Proteomes" id="UP000515159">
    <property type="component" value="Chromosome 3"/>
</dbReference>
<dbReference type="GO" id="GO:0030280">
    <property type="term" value="F:structural constituent of skin epidermis"/>
    <property type="evidence" value="ECO:0007669"/>
    <property type="project" value="TreeGrafter"/>
</dbReference>
<evidence type="ECO:0000259" key="6">
    <source>
        <dbReference type="PROSITE" id="PS51842"/>
    </source>
</evidence>
<evidence type="ECO:0000256" key="4">
    <source>
        <dbReference type="SAM" id="Coils"/>
    </source>
</evidence>
<gene>
    <name evidence="8" type="primary">LOC117357371</name>
</gene>
<dbReference type="PROSITE" id="PS51842">
    <property type="entry name" value="IF_ROD_2"/>
    <property type="match status" value="1"/>
</dbReference>
<dbReference type="KEGG" id="gsh:117357371"/>
<evidence type="ECO:0000256" key="3">
    <source>
        <dbReference type="RuleBase" id="RU000685"/>
    </source>
</evidence>
<dbReference type="SUPFAM" id="SSF64593">
    <property type="entry name" value="Intermediate filament protein, coiled coil region"/>
    <property type="match status" value="2"/>
</dbReference>
<dbReference type="Gene3D" id="1.20.5.170">
    <property type="match status" value="1"/>
</dbReference>
<protein>
    <submittedName>
        <fullName evidence="8">Keratin, type II cytoskeletal 80-like isoform X1</fullName>
    </submittedName>
</protein>
<dbReference type="PANTHER" id="PTHR45616">
    <property type="entry name" value="GATA-TYPE DOMAIN-CONTAINING PROTEIN"/>
    <property type="match status" value="1"/>
</dbReference>
<feature type="domain" description="IF rod" evidence="6">
    <location>
        <begin position="78"/>
        <end position="392"/>
    </location>
</feature>
<organism evidence="7 8">
    <name type="scientific">Geotrypetes seraphini</name>
    <name type="common">Gaboon caecilian</name>
    <name type="synonym">Caecilia seraphini</name>
    <dbReference type="NCBI Taxonomy" id="260995"/>
    <lineage>
        <taxon>Eukaryota</taxon>
        <taxon>Metazoa</taxon>
        <taxon>Chordata</taxon>
        <taxon>Craniata</taxon>
        <taxon>Vertebrata</taxon>
        <taxon>Euteleostomi</taxon>
        <taxon>Amphibia</taxon>
        <taxon>Gymnophiona</taxon>
        <taxon>Geotrypetes</taxon>
    </lineage>
</organism>
<dbReference type="GO" id="GO:0045095">
    <property type="term" value="C:keratin filament"/>
    <property type="evidence" value="ECO:0007669"/>
    <property type="project" value="InterPro"/>
</dbReference>
<dbReference type="InterPro" id="IPR039008">
    <property type="entry name" value="IF_rod_dom"/>
</dbReference>
<dbReference type="Gene3D" id="1.20.5.500">
    <property type="entry name" value="Single helix bin"/>
    <property type="match status" value="1"/>
</dbReference>
<dbReference type="Gene3D" id="1.20.5.1160">
    <property type="entry name" value="Vasodilator-stimulated phosphoprotein"/>
    <property type="match status" value="1"/>
</dbReference>
<name>A0A6P8QCW2_GEOSA</name>
<dbReference type="PROSITE" id="PS00226">
    <property type="entry name" value="IF_ROD_1"/>
    <property type="match status" value="1"/>
</dbReference>